<feature type="transmembrane region" description="Helical" evidence="7">
    <location>
        <begin position="388"/>
        <end position="409"/>
    </location>
</feature>
<reference evidence="9" key="1">
    <citation type="submission" date="2019-03" db="EMBL/GenBank/DDBJ databases">
        <title>Afifella sp. nov., isolated from activated sludge.</title>
        <authorList>
            <person name="Li Q."/>
            <person name="Liu Y."/>
        </authorList>
    </citation>
    <scope>NUCLEOTIDE SEQUENCE</scope>
    <source>
        <strain evidence="9">L72</strain>
    </source>
</reference>
<dbReference type="InterPro" id="IPR035906">
    <property type="entry name" value="MetI-like_sf"/>
</dbReference>
<dbReference type="InterPro" id="IPR000515">
    <property type="entry name" value="MetI-like"/>
</dbReference>
<dbReference type="Proteomes" id="UP000773614">
    <property type="component" value="Unassembled WGS sequence"/>
</dbReference>
<feature type="transmembrane region" description="Helical" evidence="7">
    <location>
        <begin position="54"/>
        <end position="81"/>
    </location>
</feature>
<keyword evidence="10" id="KW-1185">Reference proteome</keyword>
<evidence type="ECO:0000256" key="4">
    <source>
        <dbReference type="ARBA" id="ARBA00022692"/>
    </source>
</evidence>
<evidence type="ECO:0000256" key="5">
    <source>
        <dbReference type="ARBA" id="ARBA00022989"/>
    </source>
</evidence>
<dbReference type="PROSITE" id="PS50928">
    <property type="entry name" value="ABC_TM1"/>
    <property type="match status" value="2"/>
</dbReference>
<feature type="transmembrane region" description="Helical" evidence="7">
    <location>
        <begin position="246"/>
        <end position="270"/>
    </location>
</feature>
<evidence type="ECO:0000256" key="7">
    <source>
        <dbReference type="SAM" id="Phobius"/>
    </source>
</evidence>
<evidence type="ECO:0000313" key="10">
    <source>
        <dbReference type="Proteomes" id="UP000773614"/>
    </source>
</evidence>
<name>A0A964T7M7_9HYPH</name>
<feature type="transmembrane region" description="Helical" evidence="7">
    <location>
        <begin position="304"/>
        <end position="325"/>
    </location>
</feature>
<feature type="transmembrane region" description="Helical" evidence="7">
    <location>
        <begin position="181"/>
        <end position="201"/>
    </location>
</feature>
<keyword evidence="2" id="KW-0813">Transport</keyword>
<accession>A0A964T7M7</accession>
<proteinExistence type="predicted"/>
<evidence type="ECO:0000256" key="3">
    <source>
        <dbReference type="ARBA" id="ARBA00022475"/>
    </source>
</evidence>
<feature type="transmembrane region" description="Helical" evidence="7">
    <location>
        <begin position="523"/>
        <end position="549"/>
    </location>
</feature>
<dbReference type="AlphaFoldDB" id="A0A964T7M7"/>
<dbReference type="EMBL" id="SPKJ01000115">
    <property type="protein sequence ID" value="MYZ50033.1"/>
    <property type="molecule type" value="Genomic_DNA"/>
</dbReference>
<protein>
    <submittedName>
        <fullName evidence="9">ABC transporter permease subunit</fullName>
    </submittedName>
</protein>
<keyword evidence="3" id="KW-1003">Cell membrane</keyword>
<keyword evidence="5 7" id="KW-1133">Transmembrane helix</keyword>
<dbReference type="GO" id="GO:0055085">
    <property type="term" value="P:transmembrane transport"/>
    <property type="evidence" value="ECO:0007669"/>
    <property type="project" value="InterPro"/>
</dbReference>
<feature type="transmembrane region" description="Helical" evidence="7">
    <location>
        <begin position="353"/>
        <end position="376"/>
    </location>
</feature>
<dbReference type="Gene3D" id="1.10.3720.10">
    <property type="entry name" value="MetI-like"/>
    <property type="match status" value="2"/>
</dbReference>
<feature type="transmembrane region" description="Helical" evidence="7">
    <location>
        <begin position="145"/>
        <end position="169"/>
    </location>
</feature>
<dbReference type="PANTHER" id="PTHR30183">
    <property type="entry name" value="MOLYBDENUM TRANSPORT SYSTEM PERMEASE PROTEIN MODB"/>
    <property type="match status" value="1"/>
</dbReference>
<organism evidence="9 10">
    <name type="scientific">Propylenella binzhouense</name>
    <dbReference type="NCBI Taxonomy" id="2555902"/>
    <lineage>
        <taxon>Bacteria</taxon>
        <taxon>Pseudomonadati</taxon>
        <taxon>Pseudomonadota</taxon>
        <taxon>Alphaproteobacteria</taxon>
        <taxon>Hyphomicrobiales</taxon>
        <taxon>Propylenellaceae</taxon>
        <taxon>Propylenella</taxon>
    </lineage>
</organism>
<dbReference type="GO" id="GO:0005886">
    <property type="term" value="C:plasma membrane"/>
    <property type="evidence" value="ECO:0007669"/>
    <property type="project" value="UniProtKB-SubCell"/>
</dbReference>
<feature type="transmembrane region" description="Helical" evidence="7">
    <location>
        <begin position="102"/>
        <end position="125"/>
    </location>
</feature>
<feature type="domain" description="ABC transmembrane type-1" evidence="8">
    <location>
        <begin position="54"/>
        <end position="269"/>
    </location>
</feature>
<evidence type="ECO:0000313" key="9">
    <source>
        <dbReference type="EMBL" id="MYZ50033.1"/>
    </source>
</evidence>
<evidence type="ECO:0000256" key="1">
    <source>
        <dbReference type="ARBA" id="ARBA00004651"/>
    </source>
</evidence>
<gene>
    <name evidence="9" type="ORF">E4O86_20210</name>
</gene>
<dbReference type="CDD" id="cd06261">
    <property type="entry name" value="TM_PBP2"/>
    <property type="match status" value="1"/>
</dbReference>
<evidence type="ECO:0000256" key="6">
    <source>
        <dbReference type="ARBA" id="ARBA00023136"/>
    </source>
</evidence>
<feature type="transmembrane region" description="Helical" evidence="7">
    <location>
        <begin position="421"/>
        <end position="441"/>
    </location>
</feature>
<sequence length="560" mass="58561">MLRLAPAAIVLLLLGPVAAGLGGVLLPAFGYLPVLGGDSLSVEPFRRLFELPGLAASVLLSLGTGLAATAIAVSAVLLFVGGSFGTRTFRLMQRFVSPLLSVPHAAAAFALAVLIAPAGLPARLLSPWLTGWTHPPDILVVHDRAGIAMVLGLVAKEIPFLLLMTLAALPQTMARERTELMASLGYGRVLGFAHGVVPVLYRQLRLPVFAVLAYATSNVDVALVLGPTTPAPLAVRIVELHADPDLAMRFVLAAGAVLQLGVTGAALLLWLGIERFAALVLAALAPTGWRASRDAAARLAGSALVALPAGAILLGTAGLALWSVAGPWRFPDALPARVTLGVWMRVMPGLSAALGNALAIGVCASALALLLVVAALENEVRNGHPPGFRGLAALYLPLLVPQVAFLFGFDFLLARAGWDGRFAALLMAHLVFVLPYVYLSLSGPWRSLDPRYARVLASLGRGPGTAFRRLRLPMLARPILTAFAVGFAVSVGLYLPTLVVGAGRWPTVTTEAVALAAGGDRRIVGVTALVQALLPFLGFFVALAVPAWLHRNRRGLRVAR</sequence>
<dbReference type="OrthoDB" id="7852521at2"/>
<comment type="subcellular location">
    <subcellularLocation>
        <location evidence="1">Cell membrane</location>
        <topology evidence="1">Multi-pass membrane protein</topology>
    </subcellularLocation>
</comment>
<dbReference type="PANTHER" id="PTHR30183:SF6">
    <property type="entry name" value="INNER MEMBRANE ABC TRANSPORTER PERMEASE PROTEIN YNJC"/>
    <property type="match status" value="1"/>
</dbReference>
<feature type="transmembrane region" description="Helical" evidence="7">
    <location>
        <begin position="479"/>
        <end position="503"/>
    </location>
</feature>
<evidence type="ECO:0000259" key="8">
    <source>
        <dbReference type="PROSITE" id="PS50928"/>
    </source>
</evidence>
<keyword evidence="4 7" id="KW-0812">Transmembrane</keyword>
<evidence type="ECO:0000256" key="2">
    <source>
        <dbReference type="ARBA" id="ARBA00022448"/>
    </source>
</evidence>
<dbReference type="SUPFAM" id="SSF161098">
    <property type="entry name" value="MetI-like"/>
    <property type="match status" value="2"/>
</dbReference>
<comment type="caution">
    <text evidence="9">The sequence shown here is derived from an EMBL/GenBank/DDBJ whole genome shotgun (WGS) entry which is preliminary data.</text>
</comment>
<keyword evidence="6 7" id="KW-0472">Membrane</keyword>
<feature type="domain" description="ABC transmembrane type-1" evidence="8">
    <location>
        <begin position="354"/>
        <end position="542"/>
    </location>
</feature>